<proteinExistence type="predicted"/>
<dbReference type="Proteomes" id="UP000324222">
    <property type="component" value="Unassembled WGS sequence"/>
</dbReference>
<name>A0A5B7HK67_PORTR</name>
<protein>
    <submittedName>
        <fullName evidence="1">Uncharacterized protein</fullName>
    </submittedName>
</protein>
<dbReference type="EMBL" id="VSRR010036444">
    <property type="protein sequence ID" value="MPC73261.1"/>
    <property type="molecule type" value="Genomic_DNA"/>
</dbReference>
<dbReference type="AlphaFoldDB" id="A0A5B7HK67"/>
<evidence type="ECO:0000313" key="2">
    <source>
        <dbReference type="Proteomes" id="UP000324222"/>
    </source>
</evidence>
<reference evidence="1 2" key="1">
    <citation type="submission" date="2019-05" db="EMBL/GenBank/DDBJ databases">
        <title>Another draft genome of Portunus trituberculatus and its Hox gene families provides insights of decapod evolution.</title>
        <authorList>
            <person name="Jeong J.-H."/>
            <person name="Song I."/>
            <person name="Kim S."/>
            <person name="Choi T."/>
            <person name="Kim D."/>
            <person name="Ryu S."/>
            <person name="Kim W."/>
        </authorList>
    </citation>
    <scope>NUCLEOTIDE SEQUENCE [LARGE SCALE GENOMIC DNA]</scope>
    <source>
        <tissue evidence="1">Muscle</tissue>
    </source>
</reference>
<comment type="caution">
    <text evidence="1">The sequence shown here is derived from an EMBL/GenBank/DDBJ whole genome shotgun (WGS) entry which is preliminary data.</text>
</comment>
<accession>A0A5B7HK67</accession>
<sequence length="71" mass="8313">MRALLGSRSREVAGVEIRSRWVMRRIRGQVMEYLDALFLSLPSNAISNHQCKIARIQRRVVSRKYEIRGNI</sequence>
<keyword evidence="2" id="KW-1185">Reference proteome</keyword>
<gene>
    <name evidence="1" type="ORF">E2C01_067584</name>
</gene>
<evidence type="ECO:0000313" key="1">
    <source>
        <dbReference type="EMBL" id="MPC73261.1"/>
    </source>
</evidence>
<organism evidence="1 2">
    <name type="scientific">Portunus trituberculatus</name>
    <name type="common">Swimming crab</name>
    <name type="synonym">Neptunus trituberculatus</name>
    <dbReference type="NCBI Taxonomy" id="210409"/>
    <lineage>
        <taxon>Eukaryota</taxon>
        <taxon>Metazoa</taxon>
        <taxon>Ecdysozoa</taxon>
        <taxon>Arthropoda</taxon>
        <taxon>Crustacea</taxon>
        <taxon>Multicrustacea</taxon>
        <taxon>Malacostraca</taxon>
        <taxon>Eumalacostraca</taxon>
        <taxon>Eucarida</taxon>
        <taxon>Decapoda</taxon>
        <taxon>Pleocyemata</taxon>
        <taxon>Brachyura</taxon>
        <taxon>Eubrachyura</taxon>
        <taxon>Portunoidea</taxon>
        <taxon>Portunidae</taxon>
        <taxon>Portuninae</taxon>
        <taxon>Portunus</taxon>
    </lineage>
</organism>